<keyword evidence="7" id="KW-0807">Transducer</keyword>
<dbReference type="CDD" id="cd00066">
    <property type="entry name" value="G-alpha"/>
    <property type="match status" value="1"/>
</dbReference>
<sequence length="356" mass="41112">MGACGSVMQDEALKEQARIHRQIEKSLEKKKSALLEQSVLLIGPGESGKSTVLKQIRAMCGGYTKHELEEKKLLILRNLWTFSDMLLEYVIKNYLDMNEADKKKYKVMIEELKFCVMSGGHMADELAETVKVFWLCAPIQEAYEKRSTYHLTDSAGYFFENIDRIKMPDFQPTNQDIVRIRVPTTGVVTADVILKNIKLSVIDCGGQRQERRKWYHYFDDVHAVLFVAAISEYDQKLVEDETVNRMDEALNLYHIVFNGKYFTKAACILFLNKIDLFREKVKSVSIKKFHPGFEGTNTAEDGAKYFRRKFRDGMHPDFKKRLYCHETCAISDQVQIIINTVIDTVVQENLKDTGMI</sequence>
<evidence type="ECO:0000256" key="6">
    <source>
        <dbReference type="ARBA" id="ARBA00023139"/>
    </source>
</evidence>
<evidence type="ECO:0000256" key="9">
    <source>
        <dbReference type="PIRSR" id="PIRSR601019-1"/>
    </source>
</evidence>
<dbReference type="GO" id="GO:0003924">
    <property type="term" value="F:GTPase activity"/>
    <property type="evidence" value="ECO:0007669"/>
    <property type="project" value="InterPro"/>
</dbReference>
<feature type="binding site" evidence="10">
    <location>
        <position position="50"/>
    </location>
    <ligand>
        <name>Mg(2+)</name>
        <dbReference type="ChEBI" id="CHEBI:18420"/>
    </ligand>
</feature>
<dbReference type="GO" id="GO:0005737">
    <property type="term" value="C:cytoplasm"/>
    <property type="evidence" value="ECO:0007669"/>
    <property type="project" value="TreeGrafter"/>
</dbReference>
<evidence type="ECO:0000313" key="12">
    <source>
        <dbReference type="Proteomes" id="UP000230233"/>
    </source>
</evidence>
<evidence type="ECO:0000256" key="4">
    <source>
        <dbReference type="ARBA" id="ARBA00022741"/>
    </source>
</evidence>
<feature type="binding site" evidence="9">
    <location>
        <position position="329"/>
    </location>
    <ligand>
        <name>GTP</name>
        <dbReference type="ChEBI" id="CHEBI:37565"/>
    </ligand>
</feature>
<dbReference type="OrthoDB" id="5817230at2759"/>
<keyword evidence="5 9" id="KW-0342">GTP-binding</keyword>
<feature type="binding site" evidence="9">
    <location>
        <begin position="272"/>
        <end position="275"/>
    </location>
    <ligand>
        <name>GTP</name>
        <dbReference type="ChEBI" id="CHEBI:37565"/>
    </ligand>
</feature>
<dbReference type="Proteomes" id="UP000230233">
    <property type="component" value="Chromosome V"/>
</dbReference>
<feature type="binding site" evidence="10">
    <location>
        <position position="184"/>
    </location>
    <ligand>
        <name>Mg(2+)</name>
        <dbReference type="ChEBI" id="CHEBI:18420"/>
    </ligand>
</feature>
<name>A0A2G5TLB6_9PELO</name>
<accession>A0A2G5TLB6</accession>
<reference evidence="12" key="1">
    <citation type="submission" date="2017-10" db="EMBL/GenBank/DDBJ databases">
        <title>Rapid genome shrinkage in a self-fertile nematode reveals novel sperm competition proteins.</title>
        <authorList>
            <person name="Yin D."/>
            <person name="Schwarz E.M."/>
            <person name="Thomas C.G."/>
            <person name="Felde R.L."/>
            <person name="Korf I.F."/>
            <person name="Cutter A.D."/>
            <person name="Schartner C.M."/>
            <person name="Ralston E.J."/>
            <person name="Meyer B.J."/>
            <person name="Haag E.S."/>
        </authorList>
    </citation>
    <scope>NUCLEOTIDE SEQUENCE [LARGE SCALE GENOMIC DNA]</scope>
    <source>
        <strain evidence="12">JU1422</strain>
    </source>
</reference>
<dbReference type="Gene3D" id="1.10.400.10">
    <property type="entry name" value="GI Alpha 1, domain 2-like"/>
    <property type="match status" value="1"/>
</dbReference>
<dbReference type="InterPro" id="IPR001019">
    <property type="entry name" value="Gprotein_alpha_su"/>
</dbReference>
<keyword evidence="10" id="KW-0460">Magnesium</keyword>
<evidence type="ECO:0000256" key="10">
    <source>
        <dbReference type="PIRSR" id="PIRSR601019-2"/>
    </source>
</evidence>
<keyword evidence="2" id="KW-0519">Myristate</keyword>
<keyword evidence="3 10" id="KW-0479">Metal-binding</keyword>
<dbReference type="STRING" id="1611254.A0A2G5TLB6"/>
<keyword evidence="12" id="KW-1185">Reference proteome</keyword>
<dbReference type="EMBL" id="PDUG01000005">
    <property type="protein sequence ID" value="PIC27796.1"/>
    <property type="molecule type" value="Genomic_DNA"/>
</dbReference>
<keyword evidence="8" id="KW-0449">Lipoprotein</keyword>
<evidence type="ECO:0000256" key="2">
    <source>
        <dbReference type="ARBA" id="ARBA00022707"/>
    </source>
</evidence>
<dbReference type="PROSITE" id="PS51882">
    <property type="entry name" value="G_ALPHA"/>
    <property type="match status" value="1"/>
</dbReference>
<dbReference type="GO" id="GO:0007188">
    <property type="term" value="P:adenylate cyclase-modulating G protein-coupled receptor signaling pathway"/>
    <property type="evidence" value="ECO:0007669"/>
    <property type="project" value="TreeGrafter"/>
</dbReference>
<dbReference type="FunFam" id="3.40.50.300:FF:000692">
    <property type="entry name" value="Guanine nucleotide-binding protein subunit alpha"/>
    <property type="match status" value="1"/>
</dbReference>
<feature type="binding site" evidence="9">
    <location>
        <begin position="153"/>
        <end position="154"/>
    </location>
    <ligand>
        <name>GTP</name>
        <dbReference type="ChEBI" id="CHEBI:37565"/>
    </ligand>
</feature>
<dbReference type="PANTHER" id="PTHR10218">
    <property type="entry name" value="GTP-BINDING PROTEIN ALPHA SUBUNIT"/>
    <property type="match status" value="1"/>
</dbReference>
<dbReference type="SMART" id="SM00275">
    <property type="entry name" value="G_alpha"/>
    <property type="match status" value="1"/>
</dbReference>
<comment type="subunit">
    <text evidence="1">G proteins are composed of 3 units; alpha, beta and gamma. The alpha chain contains the guanine nucleotide binding site.</text>
</comment>
<dbReference type="PRINTS" id="PR00318">
    <property type="entry name" value="GPROTEINA"/>
</dbReference>
<proteinExistence type="predicted"/>
<evidence type="ECO:0000256" key="7">
    <source>
        <dbReference type="ARBA" id="ARBA00023224"/>
    </source>
</evidence>
<dbReference type="InterPro" id="IPR027417">
    <property type="entry name" value="P-loop_NTPase"/>
</dbReference>
<dbReference type="AlphaFoldDB" id="A0A2G5TLB6"/>
<keyword evidence="4 9" id="KW-0547">Nucleotide-binding</keyword>
<evidence type="ECO:0000256" key="8">
    <source>
        <dbReference type="ARBA" id="ARBA00023288"/>
    </source>
</evidence>
<dbReference type="GO" id="GO:0031683">
    <property type="term" value="F:G-protein beta/gamma-subunit complex binding"/>
    <property type="evidence" value="ECO:0007669"/>
    <property type="project" value="InterPro"/>
</dbReference>
<keyword evidence="6" id="KW-0564">Palmitate</keyword>
<dbReference type="GO" id="GO:0005834">
    <property type="term" value="C:heterotrimeric G-protein complex"/>
    <property type="evidence" value="ECO:0007669"/>
    <property type="project" value="TreeGrafter"/>
</dbReference>
<feature type="binding site" evidence="9">
    <location>
        <begin position="203"/>
        <end position="207"/>
    </location>
    <ligand>
        <name>GTP</name>
        <dbReference type="ChEBI" id="CHEBI:37565"/>
    </ligand>
</feature>
<protein>
    <submittedName>
        <fullName evidence="11">Uncharacterized protein</fullName>
    </submittedName>
</protein>
<evidence type="ECO:0000313" key="11">
    <source>
        <dbReference type="EMBL" id="PIC27796.1"/>
    </source>
</evidence>
<gene>
    <name evidence="11" type="primary">Cni-gpa-10</name>
    <name evidence="11" type="synonym">Cnig_chr_V.g19941</name>
    <name evidence="11" type="ORF">B9Z55_019941</name>
</gene>
<feature type="binding site" evidence="9">
    <location>
        <begin position="46"/>
        <end position="51"/>
    </location>
    <ligand>
        <name>GTP</name>
        <dbReference type="ChEBI" id="CHEBI:37565"/>
    </ligand>
</feature>
<dbReference type="Gene3D" id="3.40.50.300">
    <property type="entry name" value="P-loop containing nucleotide triphosphate hydrolases"/>
    <property type="match status" value="1"/>
</dbReference>
<comment type="caution">
    <text evidence="11">The sequence shown here is derived from an EMBL/GenBank/DDBJ whole genome shotgun (WGS) entry which is preliminary data.</text>
</comment>
<dbReference type="GO" id="GO:0046872">
    <property type="term" value="F:metal ion binding"/>
    <property type="evidence" value="ECO:0007669"/>
    <property type="project" value="UniProtKB-KW"/>
</dbReference>
<dbReference type="SUPFAM" id="SSF47895">
    <property type="entry name" value="Transducin (alpha subunit), insertion domain"/>
    <property type="match status" value="1"/>
</dbReference>
<dbReference type="PANTHER" id="PTHR10218:SF225">
    <property type="entry name" value="GUANINE NUCLEOTIDE-BINDING PROTEIN ALPHA-10 SUBUNIT"/>
    <property type="match status" value="1"/>
</dbReference>
<evidence type="ECO:0000256" key="1">
    <source>
        <dbReference type="ARBA" id="ARBA00011356"/>
    </source>
</evidence>
<evidence type="ECO:0000256" key="3">
    <source>
        <dbReference type="ARBA" id="ARBA00022723"/>
    </source>
</evidence>
<dbReference type="FunFam" id="1.10.400.10:FF:000031">
    <property type="entry name" value="Guanine nucleotide-binding protein alpha-10 subunit"/>
    <property type="match status" value="1"/>
</dbReference>
<dbReference type="SUPFAM" id="SSF52540">
    <property type="entry name" value="P-loop containing nucleoside triphosphate hydrolases"/>
    <property type="match status" value="1"/>
</dbReference>
<dbReference type="GO" id="GO:0001664">
    <property type="term" value="F:G protein-coupled receptor binding"/>
    <property type="evidence" value="ECO:0007669"/>
    <property type="project" value="TreeGrafter"/>
</dbReference>
<organism evidence="11 12">
    <name type="scientific">Caenorhabditis nigoni</name>
    <dbReference type="NCBI Taxonomy" id="1611254"/>
    <lineage>
        <taxon>Eukaryota</taxon>
        <taxon>Metazoa</taxon>
        <taxon>Ecdysozoa</taxon>
        <taxon>Nematoda</taxon>
        <taxon>Chromadorea</taxon>
        <taxon>Rhabditida</taxon>
        <taxon>Rhabditina</taxon>
        <taxon>Rhabditomorpha</taxon>
        <taxon>Rhabditoidea</taxon>
        <taxon>Rhabditidae</taxon>
        <taxon>Peloderinae</taxon>
        <taxon>Caenorhabditis</taxon>
    </lineage>
</organism>
<dbReference type="Pfam" id="PF00503">
    <property type="entry name" value="G-alpha"/>
    <property type="match status" value="1"/>
</dbReference>
<dbReference type="GO" id="GO:0005525">
    <property type="term" value="F:GTP binding"/>
    <property type="evidence" value="ECO:0007669"/>
    <property type="project" value="UniProtKB-KW"/>
</dbReference>
<dbReference type="InterPro" id="IPR011025">
    <property type="entry name" value="GproteinA_insert"/>
</dbReference>
<evidence type="ECO:0000256" key="5">
    <source>
        <dbReference type="ARBA" id="ARBA00023134"/>
    </source>
</evidence>